<dbReference type="InterPro" id="IPR036217">
    <property type="entry name" value="MethylDNA_cys_MeTrfase_DNAb"/>
</dbReference>
<keyword evidence="7" id="KW-0227">DNA damage</keyword>
<evidence type="ECO:0000313" key="14">
    <source>
        <dbReference type="Proteomes" id="UP001445335"/>
    </source>
</evidence>
<dbReference type="PROSITE" id="PS00374">
    <property type="entry name" value="MGMT"/>
    <property type="match status" value="1"/>
</dbReference>
<name>A0AAW1RCV4_9CHLO</name>
<dbReference type="AlphaFoldDB" id="A0AAW1RCV4"/>
<dbReference type="Gene3D" id="1.10.10.10">
    <property type="entry name" value="Winged helix-like DNA-binding domain superfamily/Winged helix DNA-binding domain"/>
    <property type="match status" value="1"/>
</dbReference>
<keyword evidence="6" id="KW-0808">Transferase</keyword>
<evidence type="ECO:0000256" key="11">
    <source>
        <dbReference type="ARBA" id="ARBA00049348"/>
    </source>
</evidence>
<dbReference type="CDD" id="cd06445">
    <property type="entry name" value="ATase"/>
    <property type="match status" value="1"/>
</dbReference>
<keyword evidence="5" id="KW-0489">Methyltransferase</keyword>
<sequence>MKSNGRAPTAFEERLYLVCSAIPCGKVSTYGALAKALHSSPRAVGQALRRNPYAPDVPCHRVVTSSLALGGFSGSWGDDTPNVRRKRALLESEGVAFTSNGARVSAACLASVGALEAAAGKPA</sequence>
<evidence type="ECO:0000256" key="10">
    <source>
        <dbReference type="ARBA" id="ARBA00031621"/>
    </source>
</evidence>
<evidence type="ECO:0000313" key="13">
    <source>
        <dbReference type="EMBL" id="KAK9831336.1"/>
    </source>
</evidence>
<feature type="domain" description="Methylated-DNA-[protein]-cysteine S-methyltransferase DNA binding" evidence="12">
    <location>
        <begin position="10"/>
        <end position="95"/>
    </location>
</feature>
<dbReference type="PANTHER" id="PTHR10815">
    <property type="entry name" value="METHYLATED-DNA--PROTEIN-CYSTEINE METHYLTRANSFERASE"/>
    <property type="match status" value="1"/>
</dbReference>
<evidence type="ECO:0000256" key="8">
    <source>
        <dbReference type="ARBA" id="ARBA00023204"/>
    </source>
</evidence>
<comment type="catalytic activity">
    <reaction evidence="1">
        <text>a 4-O-methyl-thymidine in DNA + L-cysteinyl-[protein] = a thymidine in DNA + S-methyl-L-cysteinyl-[protein]</text>
        <dbReference type="Rhea" id="RHEA:53428"/>
        <dbReference type="Rhea" id="RHEA-COMP:10131"/>
        <dbReference type="Rhea" id="RHEA-COMP:10132"/>
        <dbReference type="Rhea" id="RHEA-COMP:13555"/>
        <dbReference type="Rhea" id="RHEA-COMP:13556"/>
        <dbReference type="ChEBI" id="CHEBI:29950"/>
        <dbReference type="ChEBI" id="CHEBI:82612"/>
        <dbReference type="ChEBI" id="CHEBI:137386"/>
        <dbReference type="ChEBI" id="CHEBI:137387"/>
        <dbReference type="EC" id="2.1.1.63"/>
    </reaction>
</comment>
<evidence type="ECO:0000256" key="4">
    <source>
        <dbReference type="ARBA" id="ARBA00015377"/>
    </source>
</evidence>
<keyword evidence="8" id="KW-0234">DNA repair</keyword>
<gene>
    <name evidence="13" type="ORF">WJX81_003523</name>
</gene>
<dbReference type="Proteomes" id="UP001445335">
    <property type="component" value="Unassembled WGS sequence"/>
</dbReference>
<evidence type="ECO:0000256" key="2">
    <source>
        <dbReference type="ARBA" id="ARBA00008711"/>
    </source>
</evidence>
<reference evidence="13 14" key="1">
    <citation type="journal article" date="2024" name="Nat. Commun.">
        <title>Phylogenomics reveals the evolutionary origins of lichenization in chlorophyte algae.</title>
        <authorList>
            <person name="Puginier C."/>
            <person name="Libourel C."/>
            <person name="Otte J."/>
            <person name="Skaloud P."/>
            <person name="Haon M."/>
            <person name="Grisel S."/>
            <person name="Petersen M."/>
            <person name="Berrin J.G."/>
            <person name="Delaux P.M."/>
            <person name="Dal Grande F."/>
            <person name="Keller J."/>
        </authorList>
    </citation>
    <scope>NUCLEOTIDE SEQUENCE [LARGE SCALE GENOMIC DNA]</scope>
    <source>
        <strain evidence="13 14">SAG 245.80</strain>
    </source>
</reference>
<comment type="catalytic activity">
    <reaction evidence="11">
        <text>a 6-O-methyl-2'-deoxyguanosine in DNA + L-cysteinyl-[protein] = S-methyl-L-cysteinyl-[protein] + a 2'-deoxyguanosine in DNA</text>
        <dbReference type="Rhea" id="RHEA:24000"/>
        <dbReference type="Rhea" id="RHEA-COMP:10131"/>
        <dbReference type="Rhea" id="RHEA-COMP:10132"/>
        <dbReference type="Rhea" id="RHEA-COMP:11367"/>
        <dbReference type="Rhea" id="RHEA-COMP:11368"/>
        <dbReference type="ChEBI" id="CHEBI:29950"/>
        <dbReference type="ChEBI" id="CHEBI:82612"/>
        <dbReference type="ChEBI" id="CHEBI:85445"/>
        <dbReference type="ChEBI" id="CHEBI:85448"/>
        <dbReference type="EC" id="2.1.1.63"/>
    </reaction>
</comment>
<dbReference type="EMBL" id="JALJOU010000047">
    <property type="protein sequence ID" value="KAK9831336.1"/>
    <property type="molecule type" value="Genomic_DNA"/>
</dbReference>
<evidence type="ECO:0000256" key="6">
    <source>
        <dbReference type="ARBA" id="ARBA00022679"/>
    </source>
</evidence>
<dbReference type="InterPro" id="IPR014048">
    <property type="entry name" value="MethylDNA_cys_MeTrfase_DNA-bd"/>
</dbReference>
<dbReference type="NCBIfam" id="TIGR00589">
    <property type="entry name" value="ogt"/>
    <property type="match status" value="1"/>
</dbReference>
<evidence type="ECO:0000256" key="9">
    <source>
        <dbReference type="ARBA" id="ARBA00030795"/>
    </source>
</evidence>
<accession>A0AAW1RCV4</accession>
<dbReference type="Pfam" id="PF01035">
    <property type="entry name" value="DNA_binding_1"/>
    <property type="match status" value="1"/>
</dbReference>
<comment type="caution">
    <text evidence="13">The sequence shown here is derived from an EMBL/GenBank/DDBJ whole genome shotgun (WGS) entry which is preliminary data.</text>
</comment>
<dbReference type="SUPFAM" id="SSF46767">
    <property type="entry name" value="Methylated DNA-protein cysteine methyltransferase, C-terminal domain"/>
    <property type="match status" value="1"/>
</dbReference>
<evidence type="ECO:0000259" key="12">
    <source>
        <dbReference type="Pfam" id="PF01035"/>
    </source>
</evidence>
<proteinExistence type="inferred from homology"/>
<organism evidence="13 14">
    <name type="scientific">Elliptochloris bilobata</name>
    <dbReference type="NCBI Taxonomy" id="381761"/>
    <lineage>
        <taxon>Eukaryota</taxon>
        <taxon>Viridiplantae</taxon>
        <taxon>Chlorophyta</taxon>
        <taxon>core chlorophytes</taxon>
        <taxon>Trebouxiophyceae</taxon>
        <taxon>Trebouxiophyceae incertae sedis</taxon>
        <taxon>Elliptochloris clade</taxon>
        <taxon>Elliptochloris</taxon>
    </lineage>
</organism>
<keyword evidence="14" id="KW-1185">Reference proteome</keyword>
<protein>
    <recommendedName>
        <fullName evidence="4">Methylated-DNA--protein-cysteine methyltransferase</fullName>
        <ecNumber evidence="3">2.1.1.63</ecNumber>
    </recommendedName>
    <alternativeName>
        <fullName evidence="9">6-O-methylguanine-DNA methyltransferase</fullName>
    </alternativeName>
    <alternativeName>
        <fullName evidence="10">O-6-methylguanine-DNA-alkyltransferase</fullName>
    </alternativeName>
</protein>
<evidence type="ECO:0000256" key="5">
    <source>
        <dbReference type="ARBA" id="ARBA00022603"/>
    </source>
</evidence>
<evidence type="ECO:0000256" key="1">
    <source>
        <dbReference type="ARBA" id="ARBA00001286"/>
    </source>
</evidence>
<dbReference type="PANTHER" id="PTHR10815:SF13">
    <property type="entry name" value="METHYLATED-DNA--PROTEIN-CYSTEINE METHYLTRANSFERASE"/>
    <property type="match status" value="1"/>
</dbReference>
<evidence type="ECO:0000256" key="7">
    <source>
        <dbReference type="ARBA" id="ARBA00022763"/>
    </source>
</evidence>
<dbReference type="EC" id="2.1.1.63" evidence="3"/>
<comment type="similarity">
    <text evidence="2">Belongs to the MGMT family.</text>
</comment>
<dbReference type="GO" id="GO:0032259">
    <property type="term" value="P:methylation"/>
    <property type="evidence" value="ECO:0007669"/>
    <property type="project" value="UniProtKB-KW"/>
</dbReference>
<dbReference type="InterPro" id="IPR036388">
    <property type="entry name" value="WH-like_DNA-bd_sf"/>
</dbReference>
<evidence type="ECO:0000256" key="3">
    <source>
        <dbReference type="ARBA" id="ARBA00011918"/>
    </source>
</evidence>
<dbReference type="InterPro" id="IPR001497">
    <property type="entry name" value="MethylDNA_cys_MeTrfase_AS"/>
</dbReference>
<dbReference type="GO" id="GO:0003908">
    <property type="term" value="F:methylated-DNA-[protein]-cysteine S-methyltransferase activity"/>
    <property type="evidence" value="ECO:0007669"/>
    <property type="project" value="UniProtKB-EC"/>
</dbReference>
<dbReference type="GO" id="GO:0006281">
    <property type="term" value="P:DNA repair"/>
    <property type="evidence" value="ECO:0007669"/>
    <property type="project" value="UniProtKB-KW"/>
</dbReference>